<evidence type="ECO:0000256" key="1">
    <source>
        <dbReference type="ARBA" id="ARBA00004167"/>
    </source>
</evidence>
<dbReference type="InterPro" id="IPR029208">
    <property type="entry name" value="COX14"/>
</dbReference>
<evidence type="ECO:0000256" key="2">
    <source>
        <dbReference type="ARBA" id="ARBA00022692"/>
    </source>
</evidence>
<proteinExistence type="predicted"/>
<feature type="transmembrane region" description="Helical" evidence="5">
    <location>
        <begin position="20"/>
        <end position="38"/>
    </location>
</feature>
<evidence type="ECO:0000256" key="5">
    <source>
        <dbReference type="SAM" id="Phobius"/>
    </source>
</evidence>
<dbReference type="AlphaFoldDB" id="A0A6M2DNE7"/>
<dbReference type="EMBL" id="GIIL01002885">
    <property type="protein sequence ID" value="NOV46611.1"/>
    <property type="molecule type" value="Transcribed_RNA"/>
</dbReference>
<protein>
    <submittedName>
        <fullName evidence="6">Putative cytochrome oxidase c assembly</fullName>
    </submittedName>
</protein>
<reference evidence="6" key="1">
    <citation type="submission" date="2020-03" db="EMBL/GenBank/DDBJ databases">
        <title>Transcriptomic Profiling of the Digestive Tract of the Rat Flea, Xenopsylla cheopis, Following Blood Feeding and Infection with Yersinia pestis.</title>
        <authorList>
            <person name="Bland D.M."/>
            <person name="Martens C.A."/>
            <person name="Virtaneva K."/>
            <person name="Kanakabandi K."/>
            <person name="Long D."/>
            <person name="Rosenke R."/>
            <person name="Saturday G.A."/>
            <person name="Hoyt F.H."/>
            <person name="Bruno D.P."/>
            <person name="Ribeiro J.M.C."/>
            <person name="Hinnebusch J."/>
        </authorList>
    </citation>
    <scope>NUCLEOTIDE SEQUENCE</scope>
</reference>
<evidence type="ECO:0000256" key="4">
    <source>
        <dbReference type="ARBA" id="ARBA00023136"/>
    </source>
</evidence>
<keyword evidence="3 5" id="KW-1133">Transmembrane helix</keyword>
<dbReference type="Pfam" id="PF14880">
    <property type="entry name" value="COX14"/>
    <property type="match status" value="1"/>
</dbReference>
<keyword evidence="2 5" id="KW-0812">Transmembrane</keyword>
<comment type="subcellular location">
    <subcellularLocation>
        <location evidence="1">Membrane</location>
        <topology evidence="1">Single-pass membrane protein</topology>
    </subcellularLocation>
</comment>
<evidence type="ECO:0000256" key="3">
    <source>
        <dbReference type="ARBA" id="ARBA00022989"/>
    </source>
</evidence>
<name>A0A6M2DNE7_XENCH</name>
<accession>A0A6M2DNE7</accession>
<keyword evidence="4 5" id="KW-0472">Membrane</keyword>
<organism evidence="6">
    <name type="scientific">Xenopsylla cheopis</name>
    <name type="common">Oriental rat flea</name>
    <name type="synonym">Pulex cheopis</name>
    <dbReference type="NCBI Taxonomy" id="163159"/>
    <lineage>
        <taxon>Eukaryota</taxon>
        <taxon>Metazoa</taxon>
        <taxon>Ecdysozoa</taxon>
        <taxon>Arthropoda</taxon>
        <taxon>Hexapoda</taxon>
        <taxon>Insecta</taxon>
        <taxon>Pterygota</taxon>
        <taxon>Neoptera</taxon>
        <taxon>Endopterygota</taxon>
        <taxon>Siphonaptera</taxon>
        <taxon>Pulicidae</taxon>
        <taxon>Xenopsyllinae</taxon>
        <taxon>Xenopsylla</taxon>
    </lineage>
</organism>
<sequence>MKKKAARNVFFDRVHKGGVYFCLALSVWAGIGLGVKVYEYYTIVKPELDRKQLIAKQNLLQEGAADKSLYESNITLKE</sequence>
<dbReference type="GO" id="GO:0016020">
    <property type="term" value="C:membrane"/>
    <property type="evidence" value="ECO:0007669"/>
    <property type="project" value="UniProtKB-SubCell"/>
</dbReference>
<evidence type="ECO:0000313" key="6">
    <source>
        <dbReference type="EMBL" id="NOV46611.1"/>
    </source>
</evidence>